<dbReference type="RefSeq" id="WP_063202342.1">
    <property type="nucleotide sequence ID" value="NZ_CAMITG010000013.1"/>
</dbReference>
<reference evidence="3 4" key="1">
    <citation type="submission" date="2018-06" db="EMBL/GenBank/DDBJ databases">
        <authorList>
            <consortium name="Pathogen Informatics"/>
            <person name="Doyle S."/>
        </authorList>
    </citation>
    <scope>NUCLEOTIDE SEQUENCE [LARGE SCALE GENOMIC DNA]</scope>
    <source>
        <strain evidence="3 4">NCTC12961</strain>
    </source>
</reference>
<proteinExistence type="predicted"/>
<name>A0A2X4U5T2_SERPL</name>
<keyword evidence="5" id="KW-1185">Reference proteome</keyword>
<accession>A0A2X4U5T2</accession>
<dbReference type="EMBL" id="LS483469">
    <property type="protein sequence ID" value="SQI30548.1"/>
    <property type="molecule type" value="Genomic_DNA"/>
</dbReference>
<feature type="signal peptide" evidence="1">
    <location>
        <begin position="1"/>
        <end position="21"/>
    </location>
</feature>
<protein>
    <submittedName>
        <fullName evidence="2">Exc2 family lipoprotein</fullName>
    </submittedName>
</protein>
<sequence>MTLLAPRTLILCSALFLSACASQQTSPERHARHAIHQLAQVHFDPNTRTQISDSIKSSIPFFDQFYQIGKTDRANGMTRQQAQQREAEFRSPEFLSDVGQKGIFINRKYSADNPQKQRQILMDSAVATYWDGYEGRP</sequence>
<dbReference type="EMBL" id="CP065673">
    <property type="protein sequence ID" value="QPS22715.1"/>
    <property type="molecule type" value="Genomic_DNA"/>
</dbReference>
<keyword evidence="1" id="KW-0732">Signal</keyword>
<dbReference type="AlphaFoldDB" id="A0A2X4U5T2"/>
<dbReference type="NCBIfam" id="NF033828">
    <property type="entry name" value="entry_exc2_fam"/>
    <property type="match status" value="1"/>
</dbReference>
<gene>
    <name evidence="2" type="ORF">I6G64_10210</name>
    <name evidence="3" type="ORF">NCTC12961_00551</name>
</gene>
<feature type="chain" id="PRO_5015846639" evidence="1">
    <location>
        <begin position="22"/>
        <end position="137"/>
    </location>
</feature>
<evidence type="ECO:0000313" key="5">
    <source>
        <dbReference type="Proteomes" id="UP000594967"/>
    </source>
</evidence>
<organism evidence="3 4">
    <name type="scientific">Serratia plymuthica</name>
    <dbReference type="NCBI Taxonomy" id="82996"/>
    <lineage>
        <taxon>Bacteria</taxon>
        <taxon>Pseudomonadati</taxon>
        <taxon>Pseudomonadota</taxon>
        <taxon>Gammaproteobacteria</taxon>
        <taxon>Enterobacterales</taxon>
        <taxon>Yersiniaceae</taxon>
        <taxon>Serratia</taxon>
    </lineage>
</organism>
<dbReference type="Proteomes" id="UP000248897">
    <property type="component" value="Chromosome 1"/>
</dbReference>
<evidence type="ECO:0000313" key="4">
    <source>
        <dbReference type="Proteomes" id="UP000248897"/>
    </source>
</evidence>
<evidence type="ECO:0000313" key="3">
    <source>
        <dbReference type="EMBL" id="SQI30548.1"/>
    </source>
</evidence>
<evidence type="ECO:0000256" key="1">
    <source>
        <dbReference type="SAM" id="SignalP"/>
    </source>
</evidence>
<reference evidence="2 5" key="2">
    <citation type="submission" date="2020-12" db="EMBL/GenBank/DDBJ databases">
        <title>FDA dAtabase for Regulatory Grade micrObial Sequences (FDA-ARGOS): Supporting development and validation of Infectious Disease Dx tests.</title>
        <authorList>
            <person name="Sproer C."/>
            <person name="Gronow S."/>
            <person name="Severitt S."/>
            <person name="Schroder I."/>
            <person name="Tallon L."/>
            <person name="Sadzewicz L."/>
            <person name="Zhao X."/>
            <person name="Boylan J."/>
            <person name="Ott S."/>
            <person name="Bowen H."/>
            <person name="Vavikolanu K."/>
            <person name="Mehta A."/>
            <person name="Aluvathingal J."/>
            <person name="Nadendla S."/>
            <person name="Lowell S."/>
            <person name="Myers T."/>
            <person name="Yan Y."/>
            <person name="Sichtig H."/>
        </authorList>
    </citation>
    <scope>NUCLEOTIDE SEQUENCE [LARGE SCALE GENOMIC DNA]</scope>
    <source>
        <strain evidence="2 5">FDAARGOS_907</strain>
    </source>
</reference>
<evidence type="ECO:0000313" key="2">
    <source>
        <dbReference type="EMBL" id="QPS22715.1"/>
    </source>
</evidence>
<dbReference type="Proteomes" id="UP000594967">
    <property type="component" value="Chromosome"/>
</dbReference>
<dbReference type="PROSITE" id="PS51257">
    <property type="entry name" value="PROKAR_LIPOPROTEIN"/>
    <property type="match status" value="1"/>
</dbReference>
<keyword evidence="2" id="KW-0449">Lipoprotein</keyword>